<protein>
    <recommendedName>
        <fullName evidence="1">F-box domain-containing protein</fullName>
    </recommendedName>
</protein>
<reference evidence="2" key="1">
    <citation type="journal article" date="2016" name="Nat. Genet.">
        <title>A high-quality carrot genome assembly provides new insights into carotenoid accumulation and asterid genome evolution.</title>
        <authorList>
            <person name="Iorizzo M."/>
            <person name="Ellison S."/>
            <person name="Senalik D."/>
            <person name="Zeng P."/>
            <person name="Satapoomin P."/>
            <person name="Huang J."/>
            <person name="Bowman M."/>
            <person name="Iovene M."/>
            <person name="Sanseverino W."/>
            <person name="Cavagnaro P."/>
            <person name="Yildiz M."/>
            <person name="Macko-Podgorni A."/>
            <person name="Moranska E."/>
            <person name="Grzebelus E."/>
            <person name="Grzebelus D."/>
            <person name="Ashrafi H."/>
            <person name="Zheng Z."/>
            <person name="Cheng S."/>
            <person name="Spooner D."/>
            <person name="Van Deynze A."/>
            <person name="Simon P."/>
        </authorList>
    </citation>
    <scope>NUCLEOTIDE SEQUENCE</scope>
    <source>
        <tissue evidence="2">Leaf</tissue>
    </source>
</reference>
<evidence type="ECO:0000313" key="2">
    <source>
        <dbReference type="EMBL" id="WOG96928.1"/>
    </source>
</evidence>
<organism evidence="2 3">
    <name type="scientific">Daucus carota subsp. sativus</name>
    <name type="common">Carrot</name>
    <dbReference type="NCBI Taxonomy" id="79200"/>
    <lineage>
        <taxon>Eukaryota</taxon>
        <taxon>Viridiplantae</taxon>
        <taxon>Streptophyta</taxon>
        <taxon>Embryophyta</taxon>
        <taxon>Tracheophyta</taxon>
        <taxon>Spermatophyta</taxon>
        <taxon>Magnoliopsida</taxon>
        <taxon>eudicotyledons</taxon>
        <taxon>Gunneridae</taxon>
        <taxon>Pentapetalae</taxon>
        <taxon>asterids</taxon>
        <taxon>campanulids</taxon>
        <taxon>Apiales</taxon>
        <taxon>Apiaceae</taxon>
        <taxon>Apioideae</taxon>
        <taxon>Scandiceae</taxon>
        <taxon>Daucinae</taxon>
        <taxon>Daucus</taxon>
        <taxon>Daucus sect. Daucus</taxon>
    </lineage>
</organism>
<dbReference type="Pfam" id="PF00646">
    <property type="entry name" value="F-box"/>
    <property type="match status" value="1"/>
</dbReference>
<proteinExistence type="predicted"/>
<name>A0AAF1AVH5_DAUCS</name>
<feature type="domain" description="F-box" evidence="1">
    <location>
        <begin position="4"/>
        <end position="29"/>
    </location>
</feature>
<dbReference type="InterPro" id="IPR050796">
    <property type="entry name" value="SCF_F-box_component"/>
</dbReference>
<keyword evidence="3" id="KW-1185">Reference proteome</keyword>
<dbReference type="InterPro" id="IPR001810">
    <property type="entry name" value="F-box_dom"/>
</dbReference>
<dbReference type="PANTHER" id="PTHR31672">
    <property type="entry name" value="BNACNNG10540D PROTEIN"/>
    <property type="match status" value="1"/>
</dbReference>
<accession>A0AAF1AVH5</accession>
<dbReference type="EMBL" id="CP093346">
    <property type="protein sequence ID" value="WOG96928.1"/>
    <property type="molecule type" value="Genomic_DNA"/>
</dbReference>
<reference evidence="2" key="2">
    <citation type="submission" date="2022-03" db="EMBL/GenBank/DDBJ databases">
        <title>Draft title - Genomic analysis of global carrot germplasm unveils the trajectory of domestication and the origin of high carotenoid orange carrot.</title>
        <authorList>
            <person name="Iorizzo M."/>
            <person name="Ellison S."/>
            <person name="Senalik D."/>
            <person name="Macko-Podgorni A."/>
            <person name="Grzebelus D."/>
            <person name="Bostan H."/>
            <person name="Rolling W."/>
            <person name="Curaba J."/>
            <person name="Simon P."/>
        </authorList>
    </citation>
    <scope>NUCLEOTIDE SEQUENCE</scope>
    <source>
        <tissue evidence="2">Leaf</tissue>
    </source>
</reference>
<gene>
    <name evidence="2" type="ORF">DCAR_0416267</name>
</gene>
<dbReference type="AlphaFoldDB" id="A0AAF1AVH5"/>
<dbReference type="Proteomes" id="UP000077755">
    <property type="component" value="Chromosome 4"/>
</dbReference>
<evidence type="ECO:0000313" key="3">
    <source>
        <dbReference type="Proteomes" id="UP000077755"/>
    </source>
</evidence>
<sequence>MDVLAFEIFSHLPAKSVLKLSIISKQCHENLSSQLLANKQFKNLQDKEDSCFFIQSKHCEKSSPIPLQLKFLCETFRSFCGFPPVSHEFLSMTGSILASHNGLLCCKNIYDAEYPVFLCNPVTRTWLPIIKPTINFNNNHPFNFILVDHNQEGDYMLMHVGSRLCSIYSPQNKVWQERGEMMVGLRSIDFGSPAYLKNENGGGTIYFMSDWNKYLTKDSPFYWPYIMSYNFGNSISRFLKIPRPARKGVLDDNCKFGVFKFRDPECGTESICLIRLMKLVFSVWVLTDVDLNTWRMIMKARSKAMGLYEDSRPTISGFTVMNGNLLVIATSDNQLFTYTLTRDLTTSSNVKRAAKIGSHDQCGREDVCFYSYSNTLRPCGHGELPLPLQ</sequence>
<dbReference type="PANTHER" id="PTHR31672:SF13">
    <property type="entry name" value="F-BOX PROTEIN CPR30-LIKE"/>
    <property type="match status" value="1"/>
</dbReference>
<evidence type="ECO:0000259" key="1">
    <source>
        <dbReference type="Pfam" id="PF00646"/>
    </source>
</evidence>